<feature type="compositionally biased region" description="Polar residues" evidence="1">
    <location>
        <begin position="292"/>
        <end position="305"/>
    </location>
</feature>
<evidence type="ECO:0000313" key="5">
    <source>
        <dbReference type="Proteomes" id="UP000033682"/>
    </source>
</evidence>
<keyword evidence="5" id="KW-1185">Reference proteome</keyword>
<dbReference type="Proteomes" id="UP000033682">
    <property type="component" value="Unassembled WGS sequence"/>
</dbReference>
<dbReference type="InterPro" id="IPR044927">
    <property type="entry name" value="Endonuclea_NS_2"/>
</dbReference>
<feature type="region of interest" description="Disordered" evidence="1">
    <location>
        <begin position="38"/>
        <end position="68"/>
    </location>
</feature>
<feature type="domain" description="DNA/RNA non-specific endonuclease/pyrophosphatase/phosphodiesterase" evidence="3">
    <location>
        <begin position="103"/>
        <end position="276"/>
    </location>
</feature>
<accession>A0A0F4LQ15</accession>
<keyword evidence="4" id="KW-0614">Plasmid</keyword>
<dbReference type="InterPro" id="IPR044929">
    <property type="entry name" value="DNA/RNA_non-sp_Endonuclease_sf"/>
</dbReference>
<feature type="signal peptide" evidence="2">
    <location>
        <begin position="1"/>
        <end position="20"/>
    </location>
</feature>
<feature type="chain" id="PRO_5039649790" description="DNA/RNA non-specific endonuclease/pyrophosphatase/phosphodiesterase domain-containing protein" evidence="2">
    <location>
        <begin position="21"/>
        <end position="357"/>
    </location>
</feature>
<dbReference type="Gene3D" id="3.40.570.10">
    <property type="entry name" value="Extracellular Endonuclease, subunit A"/>
    <property type="match status" value="1"/>
</dbReference>
<sequence length="357" mass="40587">MGTKYSKVIAVLMSSLFLVGCQNSTKNLTESVNNTKHQAFNDTGNQAKNHRMRRPSNNLSNSANSVGGLSKSQYTQLENMSFKPGTYGFVEVNNNKSTLIPNSWKVNRVIYQNLDSLNRTSSSNTGFLEKRNIADGSMRVRQFVEPTGWHYNHGQNQIYNRGHLIAYSISAGIDQTGKYNPSSQSGDQNNPKNLFTQSAYSNQQLQTIFEKKVRDALRANKKVIFQATPIFKGNEKMARGVNLQAISTDSSLNFNVYVFNIQPGYTFNYNDGSSRINKSVYVKDLPPQMQSHYGTSNRNFNSNTGRKYYYYPGKSDNSRRASSDYKKFTQKQYSSTKKYIKSKAKRYIRKAEKAFNK</sequence>
<dbReference type="GO" id="GO:0003676">
    <property type="term" value="F:nucleic acid binding"/>
    <property type="evidence" value="ECO:0007669"/>
    <property type="project" value="InterPro"/>
</dbReference>
<feature type="region of interest" description="Disordered" evidence="1">
    <location>
        <begin position="292"/>
        <end position="327"/>
    </location>
</feature>
<protein>
    <recommendedName>
        <fullName evidence="3">DNA/RNA non-specific endonuclease/pyrophosphatase/phosphodiesterase domain-containing protein</fullName>
    </recommendedName>
</protein>
<evidence type="ECO:0000313" key="4">
    <source>
        <dbReference type="EMBL" id="KJY59651.1"/>
    </source>
</evidence>
<feature type="compositionally biased region" description="Basic and acidic residues" evidence="1">
    <location>
        <begin position="316"/>
        <end position="327"/>
    </location>
</feature>
<feature type="compositionally biased region" description="Polar residues" evidence="1">
    <location>
        <begin position="55"/>
        <end position="68"/>
    </location>
</feature>
<evidence type="ECO:0000259" key="3">
    <source>
        <dbReference type="SMART" id="SM00892"/>
    </source>
</evidence>
<dbReference type="SMART" id="SM00892">
    <property type="entry name" value="Endonuclease_NS"/>
    <property type="match status" value="1"/>
</dbReference>
<dbReference type="PATRIC" id="fig|303541.3.peg.54"/>
<organism evidence="4 5">
    <name type="scientific">Lactobacillus apis</name>
    <dbReference type="NCBI Taxonomy" id="303541"/>
    <lineage>
        <taxon>Bacteria</taxon>
        <taxon>Bacillati</taxon>
        <taxon>Bacillota</taxon>
        <taxon>Bacilli</taxon>
        <taxon>Lactobacillales</taxon>
        <taxon>Lactobacillaceae</taxon>
        <taxon>Lactobacillus</taxon>
    </lineage>
</organism>
<proteinExistence type="predicted"/>
<comment type="caution">
    <text evidence="4">The sequence shown here is derived from an EMBL/GenBank/DDBJ whole genome shotgun (WGS) entry which is preliminary data.</text>
</comment>
<evidence type="ECO:0000256" key="2">
    <source>
        <dbReference type="SAM" id="SignalP"/>
    </source>
</evidence>
<geneLocation type="plasmid" evidence="4">
    <name>pHma11p1</name>
</geneLocation>
<feature type="compositionally biased region" description="Polar residues" evidence="1">
    <location>
        <begin position="38"/>
        <end position="47"/>
    </location>
</feature>
<dbReference type="InterPro" id="IPR001604">
    <property type="entry name" value="Endo_G_ENPP1-like_dom"/>
</dbReference>
<keyword evidence="2" id="KW-0732">Signal</keyword>
<dbReference type="Pfam" id="PF13930">
    <property type="entry name" value="Endonuclea_NS_2"/>
    <property type="match status" value="1"/>
</dbReference>
<dbReference type="AlphaFoldDB" id="A0A0F4LQ15"/>
<name>A0A0F4LQ15_9LACO</name>
<dbReference type="GO" id="GO:0046872">
    <property type="term" value="F:metal ion binding"/>
    <property type="evidence" value="ECO:0007669"/>
    <property type="project" value="InterPro"/>
</dbReference>
<dbReference type="PROSITE" id="PS51257">
    <property type="entry name" value="PROKAR_LIPOPROTEIN"/>
    <property type="match status" value="1"/>
</dbReference>
<dbReference type="HOGENOM" id="CLU_054350_3_0_9"/>
<gene>
    <name evidence="4" type="ORF">JF72_14830</name>
</gene>
<dbReference type="GO" id="GO:0016787">
    <property type="term" value="F:hydrolase activity"/>
    <property type="evidence" value="ECO:0007669"/>
    <property type="project" value="InterPro"/>
</dbReference>
<dbReference type="EMBL" id="JXLG01000016">
    <property type="protein sequence ID" value="KJY59651.1"/>
    <property type="molecule type" value="Genomic_DNA"/>
</dbReference>
<reference evidence="4 5" key="1">
    <citation type="submission" date="2015-01" db="EMBL/GenBank/DDBJ databases">
        <title>Comparative genomics of the lactic acid bacteria isolated from the honey bee gut.</title>
        <authorList>
            <person name="Ellegaard K.M."/>
            <person name="Tamarit D."/>
            <person name="Javelind E."/>
            <person name="Olofsson T."/>
            <person name="Andersson S.G."/>
            <person name="Vasquez A."/>
        </authorList>
    </citation>
    <scope>NUCLEOTIDE SEQUENCE [LARGE SCALE GENOMIC DNA]</scope>
    <source>
        <strain evidence="4 5">Hma11</strain>
        <plasmid evidence="4">pHma11p1</plasmid>
    </source>
</reference>
<evidence type="ECO:0000256" key="1">
    <source>
        <dbReference type="SAM" id="MobiDB-lite"/>
    </source>
</evidence>